<organism evidence="2 3">
    <name type="scientific">Sulfurimonas paralvinellae</name>
    <dbReference type="NCBI Taxonomy" id="317658"/>
    <lineage>
        <taxon>Bacteria</taxon>
        <taxon>Pseudomonadati</taxon>
        <taxon>Campylobacterota</taxon>
        <taxon>Epsilonproteobacteria</taxon>
        <taxon>Campylobacterales</taxon>
        <taxon>Sulfurimonadaceae</taxon>
        <taxon>Sulfurimonas</taxon>
    </lineage>
</organism>
<proteinExistence type="predicted"/>
<evidence type="ECO:0000313" key="3">
    <source>
        <dbReference type="Proteomes" id="UP000593580"/>
    </source>
</evidence>
<dbReference type="SUPFAM" id="SSF52540">
    <property type="entry name" value="P-loop containing nucleoside triphosphate hydrolases"/>
    <property type="match status" value="1"/>
</dbReference>
<keyword evidence="3" id="KW-1185">Reference proteome</keyword>
<dbReference type="PANTHER" id="PTHR42957:SF1">
    <property type="entry name" value="HELICASE MJ1565-RELATED"/>
    <property type="match status" value="1"/>
</dbReference>
<dbReference type="RefSeq" id="WP_193110725.1">
    <property type="nucleotide sequence ID" value="NZ_CP041406.1"/>
</dbReference>
<dbReference type="InterPro" id="IPR002789">
    <property type="entry name" value="HerA_central"/>
</dbReference>
<reference evidence="2 3" key="1">
    <citation type="submission" date="2019-07" db="EMBL/GenBank/DDBJ databases">
        <title>Sulfurimonas paralvinellae sp. nov., a novel mesophilic, hydrogen- and sulfur-oxidizing chemolithoautotroph within the Epsilonproteo- bacteria isolated from a deep-sea hydrothermal vent polychaete nest, reclassification of Thiomicrospira denitrificans as Sulfurimonas denitrificans comb. nov. and emended description of the genus Sulfurimonas.</title>
        <authorList>
            <person name="Wang S."/>
            <person name="Jiang L."/>
            <person name="Shao Z."/>
        </authorList>
    </citation>
    <scope>NUCLEOTIDE SEQUENCE [LARGE SCALE GENOMIC DNA]</scope>
    <source>
        <strain evidence="2 3">GO25</strain>
    </source>
</reference>
<dbReference type="AlphaFoldDB" id="A0A7M1B9Y6"/>
<dbReference type="EMBL" id="CP041406">
    <property type="protein sequence ID" value="QOP46465.1"/>
    <property type="molecule type" value="Genomic_DNA"/>
</dbReference>
<accession>A0A7M1B9Y6</accession>
<dbReference type="PANTHER" id="PTHR42957">
    <property type="entry name" value="HELICASE MJ1565-RELATED"/>
    <property type="match status" value="1"/>
</dbReference>
<dbReference type="Gene3D" id="3.40.50.300">
    <property type="entry name" value="P-loop containing nucleotide triphosphate hydrolases"/>
    <property type="match status" value="2"/>
</dbReference>
<dbReference type="Pfam" id="PF01935">
    <property type="entry name" value="DUF87"/>
    <property type="match status" value="1"/>
</dbReference>
<name>A0A7M1B9Y6_9BACT</name>
<sequence length="694" mass="77528">MALESIGQQFSRENNLVKLITNIEKLHVGFVIRMAYDTVDILTNDFFKETAGGVPQNSFLLATAFNPNNFENSQDTDKMILLLRVQDSCKLPQDDVNLNTIIEHFQSLDDIIPADNRDGIEQITHSILQFGGLTCSILGCFYLDELGRLCLGADIEDFQSVAHLRVYKPSNEALSTIVNFIDPIKIHSMESSAMKMGFSKMPEAFQIGNVRYTSTNRIQKKEGTNNVIVKIQPTDFLSRRTAVLGMTRTGKSNTIKTTVSAVALAAIKSDLNIGQLIFDLNGEYANATGQDDGSSIAEVFEDNVVRYRGLPTIGFEDLRDNFYKSLSAGLNILQSVLSEDGFNNGQDMQNLINMSLDEPDRIDKSEHLRWEKQAAIYKCLLYKSGYEHGSDDNFIKFKVGDGIFEQMYDAILDDGSKKLKKDKIDSAKKSFGDPSIGLSLHDATDFFGNVRTANKKIRQQEGDLPKGLVSSSGKSWLSDIDRSLLNLLVGKSENDTFIRSTGTIGKFKIFHSKHGSDNIPRDVFNHLKNGKIVILDLSIGDQKVKERISKQIATYLLLQASENVNKGNKPMQIVTYIEEAHNLIGKKAELTEIWPRIAKEGAKFGIALVYATQEPSSVHPNIMANTENFFITHLNNDDELRALSKYYDFGDFVSSLKKAQDVGFARIKTLSSPYVVPTQILKFEPQKLKQIISS</sequence>
<gene>
    <name evidence="2" type="ORF">FM071_09230</name>
</gene>
<dbReference type="Proteomes" id="UP000593580">
    <property type="component" value="Chromosome"/>
</dbReference>
<dbReference type="InterPro" id="IPR027417">
    <property type="entry name" value="P-loop_NTPase"/>
</dbReference>
<dbReference type="KEGG" id="spal:FM071_09230"/>
<evidence type="ECO:0000259" key="1">
    <source>
        <dbReference type="Pfam" id="PF01935"/>
    </source>
</evidence>
<dbReference type="InterPro" id="IPR008571">
    <property type="entry name" value="HerA-like"/>
</dbReference>
<evidence type="ECO:0000313" key="2">
    <source>
        <dbReference type="EMBL" id="QOP46465.1"/>
    </source>
</evidence>
<protein>
    <submittedName>
        <fullName evidence="2">DUF87 domain-containing protein</fullName>
    </submittedName>
</protein>
<feature type="domain" description="Helicase HerA central" evidence="1">
    <location>
        <begin position="225"/>
        <end position="324"/>
    </location>
</feature>